<organism evidence="1 2">
    <name type="scientific">Oceanobacillus kimchii</name>
    <dbReference type="NCBI Taxonomy" id="746691"/>
    <lineage>
        <taxon>Bacteria</taxon>
        <taxon>Bacillati</taxon>
        <taxon>Bacillota</taxon>
        <taxon>Bacilli</taxon>
        <taxon>Bacillales</taxon>
        <taxon>Bacillaceae</taxon>
        <taxon>Oceanobacillus</taxon>
    </lineage>
</organism>
<comment type="caution">
    <text evidence="1">The sequence shown here is derived from an EMBL/GenBank/DDBJ whole genome shotgun (WGS) entry which is preliminary data.</text>
</comment>
<evidence type="ECO:0000313" key="1">
    <source>
        <dbReference type="EMBL" id="GLO66738.1"/>
    </source>
</evidence>
<dbReference type="Proteomes" id="UP001275436">
    <property type="component" value="Unassembled WGS sequence"/>
</dbReference>
<evidence type="ECO:0000313" key="2">
    <source>
        <dbReference type="Proteomes" id="UP001275436"/>
    </source>
</evidence>
<accession>A0ABQ5TIN3</accession>
<dbReference type="Pfam" id="PF14559">
    <property type="entry name" value="TPR_19"/>
    <property type="match status" value="1"/>
</dbReference>
<proteinExistence type="predicted"/>
<protein>
    <submittedName>
        <fullName evidence="1">TPR repeat-containing protein YsoA</fullName>
    </submittedName>
</protein>
<dbReference type="SUPFAM" id="SSF48452">
    <property type="entry name" value="TPR-like"/>
    <property type="match status" value="1"/>
</dbReference>
<gene>
    <name evidence="1" type="primary">ysoA</name>
    <name evidence="1" type="ORF">MACH08_25220</name>
</gene>
<dbReference type="SUPFAM" id="SSF116965">
    <property type="entry name" value="Hypothetical protein MPN330"/>
    <property type="match status" value="1"/>
</dbReference>
<dbReference type="EMBL" id="BSKO01000001">
    <property type="protein sequence ID" value="GLO66738.1"/>
    <property type="molecule type" value="Genomic_DNA"/>
</dbReference>
<dbReference type="InterPro" id="IPR011990">
    <property type="entry name" value="TPR-like_helical_dom_sf"/>
</dbReference>
<reference evidence="1 2" key="1">
    <citation type="submission" date="2023-02" db="EMBL/GenBank/DDBJ databases">
        <title>Oceanobacillus kimchii IFOP_LL358 isolated form Alexandrium catenella lab strain.</title>
        <authorList>
            <person name="Gajardo G."/>
            <person name="Ueki S."/>
            <person name="Maruyama F."/>
        </authorList>
    </citation>
    <scope>NUCLEOTIDE SEQUENCE [LARGE SCALE GENOMIC DNA]</scope>
    <source>
        <strain evidence="1 2">IFOP_LL358</strain>
    </source>
</reference>
<dbReference type="RefSeq" id="WP_017797190.1">
    <property type="nucleotide sequence ID" value="NZ_BSKO01000001.1"/>
</dbReference>
<keyword evidence="2" id="KW-1185">Reference proteome</keyword>
<name>A0ABQ5TIN3_9BACI</name>
<dbReference type="Gene3D" id="1.25.40.10">
    <property type="entry name" value="Tetratricopeptide repeat domain"/>
    <property type="match status" value="1"/>
</dbReference>
<sequence>MSYKEVDNVVLFPSVKKTLEDESLRALQEKRYEEALDKLNHLIEYHASSHEIYIGKLMCLMELGNYKDAQDLCEELTANKDEHYYHYLHIYLTILFQTSQYEILMEQVEYEFEQNNVPELLREPFQQLYEMSQSMKIDIQNDYSSIHIDELHQAINQDQHKKQWQLIKKIRALKVSPTSDMYPLLENSQIHPVVKTSIMQWLVDCKVSETISIHKFDVSLDITPNQISKIEDLHEYQLAKKELEIRMVNNPSMQQLIEQLIYRYFYVIYPFKTLNEELDLFISAAINLAKRYLQMDIGIEEISEDVKKWMDSIQMCDSLYLSIIEE</sequence>